<sequence length="130" mass="14043">MFKAATYLSAESELLLEILGPGFIGGLFLSMLGVLPDAILIMVSGLSGNVATARSQVSVSGLSGTCTVVGKCDIRDTFDALMPCTKDGGFHIGQTSDDLTINLRDKRFDVTRQSSRRRNFHMDPKVYPDP</sequence>
<name>A0A8D9GP45_BRACM</name>
<reference evidence="2 3" key="1">
    <citation type="submission" date="2021-07" db="EMBL/GenBank/DDBJ databases">
        <authorList>
            <consortium name="Genoscope - CEA"/>
            <person name="William W."/>
        </authorList>
    </citation>
    <scope>NUCLEOTIDE SEQUENCE [LARGE SCALE GENOMIC DNA]</scope>
</reference>
<gene>
    <name evidence="2" type="ORF">BRAPAZ1V2_A03P57420.2</name>
</gene>
<feature type="transmembrane region" description="Helical" evidence="1">
    <location>
        <begin position="23"/>
        <end position="46"/>
    </location>
</feature>
<proteinExistence type="predicted"/>
<evidence type="ECO:0000313" key="2">
    <source>
        <dbReference type="EMBL" id="CAG7884399.1"/>
    </source>
</evidence>
<dbReference type="Gramene" id="A03p57420.2_BraZ1">
    <property type="protein sequence ID" value="A03p57420.2_BraZ1.CDS"/>
    <property type="gene ID" value="A03g57420.2_BraZ1"/>
</dbReference>
<evidence type="ECO:0000256" key="1">
    <source>
        <dbReference type="SAM" id="Phobius"/>
    </source>
</evidence>
<evidence type="ECO:0000313" key="3">
    <source>
        <dbReference type="Proteomes" id="UP000694005"/>
    </source>
</evidence>
<dbReference type="Proteomes" id="UP000694005">
    <property type="component" value="Chromosome A03"/>
</dbReference>
<accession>A0A8D9GP45</accession>
<keyword evidence="1" id="KW-1133">Transmembrane helix</keyword>
<keyword evidence="1" id="KW-0472">Membrane</keyword>
<organism evidence="2 3">
    <name type="scientific">Brassica campestris</name>
    <name type="common">Field mustard</name>
    <dbReference type="NCBI Taxonomy" id="3711"/>
    <lineage>
        <taxon>Eukaryota</taxon>
        <taxon>Viridiplantae</taxon>
        <taxon>Streptophyta</taxon>
        <taxon>Embryophyta</taxon>
        <taxon>Tracheophyta</taxon>
        <taxon>Spermatophyta</taxon>
        <taxon>Magnoliopsida</taxon>
        <taxon>eudicotyledons</taxon>
        <taxon>Gunneridae</taxon>
        <taxon>Pentapetalae</taxon>
        <taxon>rosids</taxon>
        <taxon>malvids</taxon>
        <taxon>Brassicales</taxon>
        <taxon>Brassicaceae</taxon>
        <taxon>Brassiceae</taxon>
        <taxon>Brassica</taxon>
    </lineage>
</organism>
<dbReference type="AlphaFoldDB" id="A0A8D9GP45"/>
<dbReference type="EMBL" id="LS974619">
    <property type="protein sequence ID" value="CAG7884399.1"/>
    <property type="molecule type" value="Genomic_DNA"/>
</dbReference>
<protein>
    <submittedName>
        <fullName evidence="2">Uncharacterized protein</fullName>
    </submittedName>
</protein>
<keyword evidence="1" id="KW-0812">Transmembrane</keyword>